<comment type="subcellular location">
    <subcellularLocation>
        <location evidence="1">Cell membrane</location>
        <topology evidence="1">Multi-pass membrane protein</topology>
    </subcellularLocation>
</comment>
<protein>
    <submittedName>
        <fullName evidence="8">O-antigen/teichoic acid export membrane protein</fullName>
    </submittedName>
</protein>
<sequence length="478" mass="53890">MSFKKTFFKNVLVTGGYNYLSQLIVFLSSFITARLLLPENYGLVGLITVFTNFISVFADSGISLAVIKSDYRHSYHKGMDGLALYIGLVLFVLTSLLAWPIASFYDNHALILPAIVLSLTFVTRSISIVRGALLSKSLNFNDIGKITLINTIVSILLTILLAYLGAEHWAIIIPQIITSIISIIYYEHKTNLGYHLYPFKYIKIAFRHTRNSIQNLLGFNLVNYWSRNTDNLIVGKIYGVNELGIYNRAYSLLTLPLSLVTGLMGTVLYPSLKKLNSEGGDINKEYTFVLKVISIIVYPIAFIFIMFPTELVSVLWGKNWLEVGTLLPYFGLLIFGQSLLSTTGNVLVLMNKERNLMVSGWFGAFFTIAGIAIGAYYSLQGIAQFYSLFFILFVLPFNMVYIFHNAMKFKLKPLLLFWLPIILLSLGIWLSCYFEHSGAKLILLLMMLVNLIVSSKNEIKSIMSIFMSKISSNRSSSY</sequence>
<dbReference type="Pfam" id="PF13440">
    <property type="entry name" value="Polysacc_synt_3"/>
    <property type="match status" value="1"/>
</dbReference>
<dbReference type="Proteomes" id="UP000238034">
    <property type="component" value="Unassembled WGS sequence"/>
</dbReference>
<feature type="transmembrane region" description="Helical" evidence="7">
    <location>
        <begin position="385"/>
        <end position="403"/>
    </location>
</feature>
<dbReference type="PANTHER" id="PTHR30250">
    <property type="entry name" value="PST FAMILY PREDICTED COLANIC ACID TRANSPORTER"/>
    <property type="match status" value="1"/>
</dbReference>
<keyword evidence="3" id="KW-1003">Cell membrane</keyword>
<evidence type="ECO:0000256" key="1">
    <source>
        <dbReference type="ARBA" id="ARBA00004651"/>
    </source>
</evidence>
<feature type="transmembrane region" description="Helical" evidence="7">
    <location>
        <begin position="169"/>
        <end position="187"/>
    </location>
</feature>
<evidence type="ECO:0000313" key="9">
    <source>
        <dbReference type="Proteomes" id="UP000238034"/>
    </source>
</evidence>
<evidence type="ECO:0000256" key="4">
    <source>
        <dbReference type="ARBA" id="ARBA00022692"/>
    </source>
</evidence>
<evidence type="ECO:0000256" key="3">
    <source>
        <dbReference type="ARBA" id="ARBA00022475"/>
    </source>
</evidence>
<evidence type="ECO:0000256" key="6">
    <source>
        <dbReference type="ARBA" id="ARBA00023136"/>
    </source>
</evidence>
<feature type="transmembrane region" description="Helical" evidence="7">
    <location>
        <begin position="361"/>
        <end position="379"/>
    </location>
</feature>
<gene>
    <name evidence="8" type="ORF">B0I27_106123</name>
</gene>
<accession>A0A2T0U379</accession>
<feature type="transmembrane region" description="Helical" evidence="7">
    <location>
        <begin position="43"/>
        <end position="67"/>
    </location>
</feature>
<feature type="transmembrane region" description="Helical" evidence="7">
    <location>
        <begin position="288"/>
        <end position="307"/>
    </location>
</feature>
<feature type="transmembrane region" description="Helical" evidence="7">
    <location>
        <begin position="146"/>
        <end position="163"/>
    </location>
</feature>
<feature type="transmembrane region" description="Helical" evidence="7">
    <location>
        <begin position="437"/>
        <end position="453"/>
    </location>
</feature>
<feature type="transmembrane region" description="Helical" evidence="7">
    <location>
        <begin position="245"/>
        <end position="268"/>
    </location>
</feature>
<dbReference type="EMBL" id="PVTH01000006">
    <property type="protein sequence ID" value="PRY52363.1"/>
    <property type="molecule type" value="Genomic_DNA"/>
</dbReference>
<evidence type="ECO:0000313" key="8">
    <source>
        <dbReference type="EMBL" id="PRY52363.1"/>
    </source>
</evidence>
<evidence type="ECO:0000256" key="2">
    <source>
        <dbReference type="ARBA" id="ARBA00007430"/>
    </source>
</evidence>
<feature type="transmembrane region" description="Helical" evidence="7">
    <location>
        <begin position="79"/>
        <end position="102"/>
    </location>
</feature>
<keyword evidence="5 7" id="KW-1133">Transmembrane helix</keyword>
<feature type="transmembrane region" description="Helical" evidence="7">
    <location>
        <begin position="327"/>
        <end position="349"/>
    </location>
</feature>
<name>A0A2T0U379_9SPHI</name>
<dbReference type="OrthoDB" id="9770347at2"/>
<evidence type="ECO:0000256" key="5">
    <source>
        <dbReference type="ARBA" id="ARBA00022989"/>
    </source>
</evidence>
<feature type="transmembrane region" description="Helical" evidence="7">
    <location>
        <begin position="108"/>
        <end position="134"/>
    </location>
</feature>
<dbReference type="AlphaFoldDB" id="A0A2T0U379"/>
<reference evidence="8 9" key="1">
    <citation type="submission" date="2018-03" db="EMBL/GenBank/DDBJ databases">
        <title>Genomic Encyclopedia of Type Strains, Phase III (KMG-III): the genomes of soil and plant-associated and newly described type strains.</title>
        <authorList>
            <person name="Whitman W."/>
        </authorList>
    </citation>
    <scope>NUCLEOTIDE SEQUENCE [LARGE SCALE GENOMIC DNA]</scope>
    <source>
        <strain evidence="8 9">CGMCC 1.9313</strain>
    </source>
</reference>
<keyword evidence="6 7" id="KW-0472">Membrane</keyword>
<evidence type="ECO:0000256" key="7">
    <source>
        <dbReference type="SAM" id="Phobius"/>
    </source>
</evidence>
<dbReference type="GO" id="GO:0005886">
    <property type="term" value="C:plasma membrane"/>
    <property type="evidence" value="ECO:0007669"/>
    <property type="project" value="UniProtKB-SubCell"/>
</dbReference>
<keyword evidence="9" id="KW-1185">Reference proteome</keyword>
<comment type="caution">
    <text evidence="8">The sequence shown here is derived from an EMBL/GenBank/DDBJ whole genome shotgun (WGS) entry which is preliminary data.</text>
</comment>
<dbReference type="PANTHER" id="PTHR30250:SF10">
    <property type="entry name" value="LIPOPOLYSACCHARIDE BIOSYNTHESIS PROTEIN WZXC"/>
    <property type="match status" value="1"/>
</dbReference>
<feature type="transmembrane region" description="Helical" evidence="7">
    <location>
        <begin position="12"/>
        <end position="37"/>
    </location>
</feature>
<comment type="similarity">
    <text evidence="2">Belongs to the polysaccharide synthase family.</text>
</comment>
<dbReference type="RefSeq" id="WP_106293422.1">
    <property type="nucleotide sequence ID" value="NZ_PVTH01000006.1"/>
</dbReference>
<organism evidence="8 9">
    <name type="scientific">Arcticibacter pallidicorallinus</name>
    <dbReference type="NCBI Taxonomy" id="1259464"/>
    <lineage>
        <taxon>Bacteria</taxon>
        <taxon>Pseudomonadati</taxon>
        <taxon>Bacteroidota</taxon>
        <taxon>Sphingobacteriia</taxon>
        <taxon>Sphingobacteriales</taxon>
        <taxon>Sphingobacteriaceae</taxon>
        <taxon>Arcticibacter</taxon>
    </lineage>
</organism>
<proteinExistence type="inferred from homology"/>
<dbReference type="InterPro" id="IPR050833">
    <property type="entry name" value="Poly_Biosynth_Transport"/>
</dbReference>
<keyword evidence="4 7" id="KW-0812">Transmembrane</keyword>
<feature type="transmembrane region" description="Helical" evidence="7">
    <location>
        <begin position="415"/>
        <end position="431"/>
    </location>
</feature>